<feature type="compositionally biased region" description="Basic and acidic residues" evidence="2">
    <location>
        <begin position="180"/>
        <end position="194"/>
    </location>
</feature>
<dbReference type="Proteomes" id="UP000654370">
    <property type="component" value="Unassembled WGS sequence"/>
</dbReference>
<feature type="coiled-coil region" evidence="1">
    <location>
        <begin position="598"/>
        <end position="639"/>
    </location>
</feature>
<feature type="region of interest" description="Disordered" evidence="2">
    <location>
        <begin position="1"/>
        <end position="119"/>
    </location>
</feature>
<dbReference type="PANTHER" id="PTHR14332">
    <property type="entry name" value="DISRUPTED IN SCHIZOPHRENIA 1 PROTEIN"/>
    <property type="match status" value="1"/>
</dbReference>
<feature type="compositionally biased region" description="Low complexity" evidence="2">
    <location>
        <begin position="48"/>
        <end position="60"/>
    </location>
</feature>
<dbReference type="EMBL" id="JAEPQZ010000007">
    <property type="protein sequence ID" value="KAG2179261.1"/>
    <property type="molecule type" value="Genomic_DNA"/>
</dbReference>
<dbReference type="PANTHER" id="PTHR14332:SF3">
    <property type="entry name" value="DISRUPTED IN SCHIZOPHRENIA 1 PROTEIN"/>
    <property type="match status" value="1"/>
</dbReference>
<evidence type="ECO:0000313" key="5">
    <source>
        <dbReference type="Proteomes" id="UP000654370"/>
    </source>
</evidence>
<feature type="domain" description="UVR" evidence="3">
    <location>
        <begin position="728"/>
        <end position="759"/>
    </location>
</feature>
<organism evidence="4 5">
    <name type="scientific">Mortierella isabellina</name>
    <name type="common">Filamentous fungus</name>
    <name type="synonym">Umbelopsis isabellina</name>
    <dbReference type="NCBI Taxonomy" id="91625"/>
    <lineage>
        <taxon>Eukaryota</taxon>
        <taxon>Fungi</taxon>
        <taxon>Fungi incertae sedis</taxon>
        <taxon>Mucoromycota</taxon>
        <taxon>Mucoromycotina</taxon>
        <taxon>Umbelopsidomycetes</taxon>
        <taxon>Umbelopsidales</taxon>
        <taxon>Umbelopsidaceae</taxon>
        <taxon>Umbelopsis</taxon>
    </lineage>
</organism>
<evidence type="ECO:0000256" key="1">
    <source>
        <dbReference type="SAM" id="Coils"/>
    </source>
</evidence>
<proteinExistence type="predicted"/>
<dbReference type="GO" id="GO:0045111">
    <property type="term" value="C:intermediate filament cytoskeleton"/>
    <property type="evidence" value="ECO:0007669"/>
    <property type="project" value="TreeGrafter"/>
</dbReference>
<sequence length="773" mass="88104">MQSDDFYEENEQPRRVQPTSRTNSQVSSPSRGGFLSGFSFLRDGFANGSSSAGHSIPSSPRGQSPRPKVSTSIDFRSTNTSSESRSPSQSAFAFIAAGSPKSHDISQKRESGNNLSKVQMRSSQFSFIEADLATPSSELAFAIDSRTNSPSKKRSSLPMAPPSASVATSDPSNLPKVTPKPHDYERQKVSSESALKRIQAETNRRITMLSNVFGKQAKTYSQLEQLYGALRSLESKEQQCLDDEDFVRADSLHTEWEKTTKHIEFLESQSLKGLSDEFSNTWHNLSNLMRQEAEAASKAAEAYVAVKSTREQGLEQYVTDTNNVQRQKIQEIMEQRTELEKEKSENAFDYEMWEKAEAEYAEKVDDLVHEEKKERESWQDRKQDIENEIEELLQKVNALKKSREECVNTIRHLDDTIDKAIAVHEPEKEALNSELELVVKRKADIDTRAAEIDEQERKIQQLQERHDKDIRRQESELAMLNQSISEARERANVGHEDADEIDRIMRTLISDFEVQLEPKLDELVSRQHDTDEQRARVDSLSARLITTKSKMQRLSKDIMIVESQLPELEEQKTTAVGGRDFKTAAKTSSKIKSLKSALEQSIIQRKTLQDTVTNAEAELKEARQQLSDMIQERKEAERTIGEDILQSIQQCRQNLIIARERLAENQYRVHSLLRSEITSLENRIKYITMKFEISPDLIGELQRHSSKSSLRSVGRSFSKEGEQSTATLDELESLLKKAVAEENYEEADLLQQQIEELDKFKYDQLSHTSPSLI</sequence>
<feature type="coiled-coil region" evidence="1">
    <location>
        <begin position="445"/>
        <end position="490"/>
    </location>
</feature>
<evidence type="ECO:0000259" key="3">
    <source>
        <dbReference type="Pfam" id="PF02151"/>
    </source>
</evidence>
<evidence type="ECO:0000256" key="2">
    <source>
        <dbReference type="SAM" id="MobiDB-lite"/>
    </source>
</evidence>
<feature type="compositionally biased region" description="Polar residues" evidence="2">
    <location>
        <begin position="17"/>
        <end position="30"/>
    </location>
</feature>
<dbReference type="Pfam" id="PF02151">
    <property type="entry name" value="UVR"/>
    <property type="match status" value="1"/>
</dbReference>
<evidence type="ECO:0000313" key="4">
    <source>
        <dbReference type="EMBL" id="KAG2179261.1"/>
    </source>
</evidence>
<dbReference type="AlphaFoldDB" id="A0A8H7PSG6"/>
<dbReference type="OrthoDB" id="2416276at2759"/>
<dbReference type="GO" id="GO:0005874">
    <property type="term" value="C:microtubule"/>
    <property type="evidence" value="ECO:0007669"/>
    <property type="project" value="TreeGrafter"/>
</dbReference>
<dbReference type="InterPro" id="IPR026081">
    <property type="entry name" value="DISC1"/>
</dbReference>
<feature type="compositionally biased region" description="Low complexity" evidence="2">
    <location>
        <begin position="76"/>
        <end position="90"/>
    </location>
</feature>
<protein>
    <recommendedName>
        <fullName evidence="3">UVR domain-containing protein</fullName>
    </recommendedName>
</protein>
<keyword evidence="5" id="KW-1185">Reference proteome</keyword>
<dbReference type="InterPro" id="IPR001943">
    <property type="entry name" value="UVR_dom"/>
</dbReference>
<feature type="coiled-coil region" evidence="1">
    <location>
        <begin position="322"/>
        <end position="409"/>
    </location>
</feature>
<accession>A0A8H7PSG6</accession>
<comment type="caution">
    <text evidence="4">The sequence shown here is derived from an EMBL/GenBank/DDBJ whole genome shotgun (WGS) entry which is preliminary data.</text>
</comment>
<dbReference type="GO" id="GO:0005815">
    <property type="term" value="C:microtubule organizing center"/>
    <property type="evidence" value="ECO:0007669"/>
    <property type="project" value="TreeGrafter"/>
</dbReference>
<gene>
    <name evidence="4" type="ORF">INT43_002111</name>
</gene>
<feature type="compositionally biased region" description="Basic and acidic residues" evidence="2">
    <location>
        <begin position="101"/>
        <end position="111"/>
    </location>
</feature>
<feature type="region of interest" description="Disordered" evidence="2">
    <location>
        <begin position="143"/>
        <end position="194"/>
    </location>
</feature>
<feature type="compositionally biased region" description="Acidic residues" evidence="2">
    <location>
        <begin position="1"/>
        <end position="10"/>
    </location>
</feature>
<reference evidence="4" key="1">
    <citation type="submission" date="2020-12" db="EMBL/GenBank/DDBJ databases">
        <title>Metabolic potential, ecology and presence of endohyphal bacteria is reflected in genomic diversity of Mucoromycotina.</title>
        <authorList>
            <person name="Muszewska A."/>
            <person name="Okrasinska A."/>
            <person name="Steczkiewicz K."/>
            <person name="Drgas O."/>
            <person name="Orlowska M."/>
            <person name="Perlinska-Lenart U."/>
            <person name="Aleksandrzak-Piekarczyk T."/>
            <person name="Szatraj K."/>
            <person name="Zielenkiewicz U."/>
            <person name="Pilsyk S."/>
            <person name="Malc E."/>
            <person name="Mieczkowski P."/>
            <person name="Kruszewska J.S."/>
            <person name="Biernat P."/>
            <person name="Pawlowska J."/>
        </authorList>
    </citation>
    <scope>NUCLEOTIDE SEQUENCE</scope>
    <source>
        <strain evidence="4">WA0000067209</strain>
    </source>
</reference>
<keyword evidence="1" id="KW-0175">Coiled coil</keyword>
<name>A0A8H7PSG6_MORIS</name>